<dbReference type="InterPro" id="IPR029058">
    <property type="entry name" value="AB_hydrolase_fold"/>
</dbReference>
<feature type="chain" id="PRO_5016628141" evidence="2">
    <location>
        <begin position="21"/>
        <end position="280"/>
    </location>
</feature>
<dbReference type="PRINTS" id="PR00111">
    <property type="entry name" value="ABHYDROLASE"/>
</dbReference>
<protein>
    <submittedName>
        <fullName evidence="4">Alpha/beta hydrolase</fullName>
    </submittedName>
</protein>
<evidence type="ECO:0000256" key="2">
    <source>
        <dbReference type="SAM" id="SignalP"/>
    </source>
</evidence>
<evidence type="ECO:0000313" key="5">
    <source>
        <dbReference type="Proteomes" id="UP000251889"/>
    </source>
</evidence>
<accession>A0A364XZE7</accession>
<dbReference type="OrthoDB" id="7172093at2"/>
<gene>
    <name evidence="4" type="ORF">DQQ10_18030</name>
</gene>
<dbReference type="Proteomes" id="UP000251889">
    <property type="component" value="Unassembled WGS sequence"/>
</dbReference>
<dbReference type="PANTHER" id="PTHR43798:SF31">
    <property type="entry name" value="AB HYDROLASE SUPERFAMILY PROTEIN YCLE"/>
    <property type="match status" value="1"/>
</dbReference>
<sequence length="280" mass="31237">MKMKNCILIIMVLAINVVLAKASNTYPFDVQKTGVGKKAVIFIPGFGCSGDVWTDTRLHLDKQFTCYTLTMAGFAGTAPQENATFDRWKQGVAQYIQDHNIDRPIVIGHSMGGALALALAADYPLLVGKIVVVDALPCLSALRDPNFKSNPSNDCSPWATQMGSTSDEQFSQMQKMSIPSLVQDQSKYDLIVGWTVKSDRKTFGNMYCDFLNTDLREKIKSITCPSLVLLESAFKPMATTMEDQYKGLATGNIKYADKGLHFIMFDDFDWYMNQINEFLK</sequence>
<reference evidence="4 5" key="1">
    <citation type="submission" date="2018-06" db="EMBL/GenBank/DDBJ databases">
        <title>Chryseolinea flavus sp. nov., a member of the phylum Bacteroidetes isolated from soil.</title>
        <authorList>
            <person name="Li Y."/>
            <person name="Wang J."/>
        </authorList>
    </citation>
    <scope>NUCLEOTIDE SEQUENCE [LARGE SCALE GENOMIC DNA]</scope>
    <source>
        <strain evidence="4 5">SDU1-6</strain>
    </source>
</reference>
<dbReference type="AlphaFoldDB" id="A0A364XZE7"/>
<dbReference type="Gene3D" id="3.40.50.1820">
    <property type="entry name" value="alpha/beta hydrolase"/>
    <property type="match status" value="1"/>
</dbReference>
<evidence type="ECO:0000313" key="4">
    <source>
        <dbReference type="EMBL" id="RAV99675.1"/>
    </source>
</evidence>
<dbReference type="InterPro" id="IPR000073">
    <property type="entry name" value="AB_hydrolase_1"/>
</dbReference>
<evidence type="ECO:0000256" key="1">
    <source>
        <dbReference type="ARBA" id="ARBA00022801"/>
    </source>
</evidence>
<name>A0A364XZE7_9BACT</name>
<feature type="signal peptide" evidence="2">
    <location>
        <begin position="1"/>
        <end position="20"/>
    </location>
</feature>
<dbReference type="Pfam" id="PF00561">
    <property type="entry name" value="Abhydrolase_1"/>
    <property type="match status" value="1"/>
</dbReference>
<proteinExistence type="predicted"/>
<keyword evidence="1 4" id="KW-0378">Hydrolase</keyword>
<keyword evidence="2" id="KW-0732">Signal</keyword>
<feature type="domain" description="AB hydrolase-1" evidence="3">
    <location>
        <begin position="39"/>
        <end position="142"/>
    </location>
</feature>
<organism evidence="4 5">
    <name type="scientific">Pseudochryseolinea flava</name>
    <dbReference type="NCBI Taxonomy" id="2059302"/>
    <lineage>
        <taxon>Bacteria</taxon>
        <taxon>Pseudomonadati</taxon>
        <taxon>Bacteroidota</taxon>
        <taxon>Cytophagia</taxon>
        <taxon>Cytophagales</taxon>
        <taxon>Fulvivirgaceae</taxon>
        <taxon>Pseudochryseolinea</taxon>
    </lineage>
</organism>
<dbReference type="InterPro" id="IPR050266">
    <property type="entry name" value="AB_hydrolase_sf"/>
</dbReference>
<evidence type="ECO:0000259" key="3">
    <source>
        <dbReference type="Pfam" id="PF00561"/>
    </source>
</evidence>
<dbReference type="GO" id="GO:0016787">
    <property type="term" value="F:hydrolase activity"/>
    <property type="evidence" value="ECO:0007669"/>
    <property type="project" value="UniProtKB-KW"/>
</dbReference>
<dbReference type="EMBL" id="QMFY01000010">
    <property type="protein sequence ID" value="RAV99675.1"/>
    <property type="molecule type" value="Genomic_DNA"/>
</dbReference>
<keyword evidence="5" id="KW-1185">Reference proteome</keyword>
<comment type="caution">
    <text evidence="4">The sequence shown here is derived from an EMBL/GenBank/DDBJ whole genome shotgun (WGS) entry which is preliminary data.</text>
</comment>
<dbReference type="GO" id="GO:0016020">
    <property type="term" value="C:membrane"/>
    <property type="evidence" value="ECO:0007669"/>
    <property type="project" value="TreeGrafter"/>
</dbReference>
<dbReference type="PANTHER" id="PTHR43798">
    <property type="entry name" value="MONOACYLGLYCEROL LIPASE"/>
    <property type="match status" value="1"/>
</dbReference>
<dbReference type="SUPFAM" id="SSF53474">
    <property type="entry name" value="alpha/beta-Hydrolases"/>
    <property type="match status" value="1"/>
</dbReference>